<comment type="caution">
    <text evidence="2">The sequence shown here is derived from an EMBL/GenBank/DDBJ whole genome shotgun (WGS) entry which is preliminary data.</text>
</comment>
<name>A0A0F9GUJ2_9ZZZZ</name>
<reference evidence="2" key="1">
    <citation type="journal article" date="2015" name="Nature">
        <title>Complex archaea that bridge the gap between prokaryotes and eukaryotes.</title>
        <authorList>
            <person name="Spang A."/>
            <person name="Saw J.H."/>
            <person name="Jorgensen S.L."/>
            <person name="Zaremba-Niedzwiedzka K."/>
            <person name="Martijn J."/>
            <person name="Lind A.E."/>
            <person name="van Eijk R."/>
            <person name="Schleper C."/>
            <person name="Guy L."/>
            <person name="Ettema T.J."/>
        </authorList>
    </citation>
    <scope>NUCLEOTIDE SEQUENCE</scope>
</reference>
<gene>
    <name evidence="2" type="ORF">LCGC14_1865690</name>
</gene>
<evidence type="ECO:0000313" key="2">
    <source>
        <dbReference type="EMBL" id="KKL94336.1"/>
    </source>
</evidence>
<sequence>MARKARSNYIEAALSILTELGGGPLSSKDLVKIAQERGLVGTTTYVYHNFLRKVRDSNLFDTSVRGQISLIPVGAHDVVGETAEPMSAPLAGAPAAVISEILSNDLPETETMNTVEDEETDPDEVRVNREF</sequence>
<dbReference type="AlphaFoldDB" id="A0A0F9GUJ2"/>
<feature type="region of interest" description="Disordered" evidence="1">
    <location>
        <begin position="106"/>
        <end position="131"/>
    </location>
</feature>
<accession>A0A0F9GUJ2</accession>
<organism evidence="2">
    <name type="scientific">marine sediment metagenome</name>
    <dbReference type="NCBI Taxonomy" id="412755"/>
    <lineage>
        <taxon>unclassified sequences</taxon>
        <taxon>metagenomes</taxon>
        <taxon>ecological metagenomes</taxon>
    </lineage>
</organism>
<dbReference type="EMBL" id="LAZR01018952">
    <property type="protein sequence ID" value="KKL94336.1"/>
    <property type="molecule type" value="Genomic_DNA"/>
</dbReference>
<evidence type="ECO:0000256" key="1">
    <source>
        <dbReference type="SAM" id="MobiDB-lite"/>
    </source>
</evidence>
<proteinExistence type="predicted"/>
<protein>
    <submittedName>
        <fullName evidence="2">Uncharacterized protein</fullName>
    </submittedName>
</protein>